<gene>
    <name evidence="10" type="ORF">GQ588_05025</name>
</gene>
<dbReference type="NCBIfam" id="TIGR02887">
    <property type="entry name" value="spore_ger_x_C"/>
    <property type="match status" value="1"/>
</dbReference>
<evidence type="ECO:0000259" key="9">
    <source>
        <dbReference type="Pfam" id="PF25198"/>
    </source>
</evidence>
<name>A0A857DGX0_9FIRM</name>
<feature type="domain" description="Spore germination protein N-terminal" evidence="9">
    <location>
        <begin position="27"/>
        <end position="209"/>
    </location>
</feature>
<evidence type="ECO:0000313" key="11">
    <source>
        <dbReference type="Proteomes" id="UP000430508"/>
    </source>
</evidence>
<keyword evidence="5" id="KW-0472">Membrane</keyword>
<protein>
    <submittedName>
        <fullName evidence="10">Ger(X)C family spore germination protein</fullName>
    </submittedName>
</protein>
<comment type="subcellular location">
    <subcellularLocation>
        <location evidence="1">Membrane</location>
        <topology evidence="1">Lipid-anchor</topology>
    </subcellularLocation>
</comment>
<evidence type="ECO:0000256" key="6">
    <source>
        <dbReference type="ARBA" id="ARBA00023139"/>
    </source>
</evidence>
<evidence type="ECO:0000256" key="2">
    <source>
        <dbReference type="ARBA" id="ARBA00007886"/>
    </source>
</evidence>
<dbReference type="PANTHER" id="PTHR35789">
    <property type="entry name" value="SPORE GERMINATION PROTEIN B3"/>
    <property type="match status" value="1"/>
</dbReference>
<dbReference type="Proteomes" id="UP000430508">
    <property type="component" value="Chromosome"/>
</dbReference>
<keyword evidence="4" id="KW-0732">Signal</keyword>
<dbReference type="RefSeq" id="WP_019225466.1">
    <property type="nucleotide sequence ID" value="NZ_CP046996.1"/>
</dbReference>
<proteinExistence type="inferred from homology"/>
<sequence>MKNRMGFIIKTMVCFMLILPISGCWSRHELNSLSFVVGVGLDKAEKPGEIQLTTQVVKPGELKSASAKNKSSGSGGNGTNAYWNIKRTGYVASEIIRDFSHESSHKLYFPHNQVLIIERKLAEEGIQKYIDTFIRDNETRFNVLIAVSEDRASEVLDVSPGLEKLPAINIAKLVETQNVTSESPTVRLIDFIRRLMSKTTAPIAPLIRVTGDGNEKTVEVFGTAVFKHDKLVGELNKRETRGLLWVINKVKGGMIDVAVPSGDGTVSLEIMRAKSKMTPVIQDDTILIKLDIKAEGIINSQSGSEDITSPVHVASLEKELSAEIRKEIIAALKTARDLNSDIFGFGDSIYWKYPSKWKKLKMKWDEVFPDIEVALNIDTTLRSTGNISAPAVPAKE</sequence>
<evidence type="ECO:0000259" key="8">
    <source>
        <dbReference type="Pfam" id="PF05504"/>
    </source>
</evidence>
<dbReference type="InterPro" id="IPR038501">
    <property type="entry name" value="Spore_GerAC_C_sf"/>
</dbReference>
<evidence type="ECO:0000256" key="5">
    <source>
        <dbReference type="ARBA" id="ARBA00023136"/>
    </source>
</evidence>
<keyword evidence="3" id="KW-0309">Germination</keyword>
<feature type="domain" description="Spore germination GerAC-like C-terminal" evidence="8">
    <location>
        <begin position="222"/>
        <end position="385"/>
    </location>
</feature>
<evidence type="ECO:0000256" key="4">
    <source>
        <dbReference type="ARBA" id="ARBA00022729"/>
    </source>
</evidence>
<reference evidence="10 11" key="1">
    <citation type="submission" date="2019-12" db="EMBL/GenBank/DDBJ databases">
        <title>Sequence classification of anaerobic respiratory reductive dehalogenases: First we see many, then we see few.</title>
        <authorList>
            <person name="Molenda O."/>
            <person name="Puentes Jacome L.A."/>
            <person name="Cao X."/>
            <person name="Nesbo C.L."/>
            <person name="Tang S."/>
            <person name="Morson N."/>
            <person name="Patron J."/>
            <person name="Lomheim L."/>
            <person name="Wishart D.S."/>
            <person name="Edwards E.A."/>
        </authorList>
    </citation>
    <scope>NUCLEOTIDE SEQUENCE [LARGE SCALE GENOMIC DNA]</scope>
    <source>
        <strain evidence="10 11">12DCA</strain>
    </source>
</reference>
<dbReference type="Pfam" id="PF25198">
    <property type="entry name" value="Spore_GerAC_N"/>
    <property type="match status" value="1"/>
</dbReference>
<dbReference type="InterPro" id="IPR046953">
    <property type="entry name" value="Spore_GerAC-like_C"/>
</dbReference>
<comment type="similarity">
    <text evidence="2">Belongs to the GerABKC lipoprotein family.</text>
</comment>
<accession>A0A857DGX0</accession>
<dbReference type="InterPro" id="IPR008844">
    <property type="entry name" value="Spore_GerAC-like"/>
</dbReference>
<dbReference type="Pfam" id="PF05504">
    <property type="entry name" value="Spore_GerAC"/>
    <property type="match status" value="1"/>
</dbReference>
<dbReference type="AlphaFoldDB" id="A0A857DGX0"/>
<evidence type="ECO:0000256" key="7">
    <source>
        <dbReference type="ARBA" id="ARBA00023288"/>
    </source>
</evidence>
<dbReference type="InterPro" id="IPR057336">
    <property type="entry name" value="GerAC_N"/>
</dbReference>
<evidence type="ECO:0000256" key="3">
    <source>
        <dbReference type="ARBA" id="ARBA00022544"/>
    </source>
</evidence>
<dbReference type="Gene3D" id="3.30.300.210">
    <property type="entry name" value="Nutrient germinant receptor protein C, domain 3"/>
    <property type="match status" value="1"/>
</dbReference>
<organism evidence="10 11">
    <name type="scientific">Dehalobacter restrictus</name>
    <dbReference type="NCBI Taxonomy" id="55583"/>
    <lineage>
        <taxon>Bacteria</taxon>
        <taxon>Bacillati</taxon>
        <taxon>Bacillota</taxon>
        <taxon>Clostridia</taxon>
        <taxon>Eubacteriales</taxon>
        <taxon>Desulfitobacteriaceae</taxon>
        <taxon>Dehalobacter</taxon>
    </lineage>
</organism>
<evidence type="ECO:0000313" key="10">
    <source>
        <dbReference type="EMBL" id="QHA00053.1"/>
    </source>
</evidence>
<keyword evidence="7" id="KW-0449">Lipoprotein</keyword>
<dbReference type="EMBL" id="CP046996">
    <property type="protein sequence ID" value="QHA00053.1"/>
    <property type="molecule type" value="Genomic_DNA"/>
</dbReference>
<dbReference type="GO" id="GO:0009847">
    <property type="term" value="P:spore germination"/>
    <property type="evidence" value="ECO:0007669"/>
    <property type="project" value="InterPro"/>
</dbReference>
<dbReference type="PANTHER" id="PTHR35789:SF1">
    <property type="entry name" value="SPORE GERMINATION PROTEIN B3"/>
    <property type="match status" value="1"/>
</dbReference>
<dbReference type="Gene3D" id="6.20.190.10">
    <property type="entry name" value="Nutrient germinant receptor protein C, domain 1"/>
    <property type="match status" value="1"/>
</dbReference>
<dbReference type="GO" id="GO:0016020">
    <property type="term" value="C:membrane"/>
    <property type="evidence" value="ECO:0007669"/>
    <property type="project" value="UniProtKB-SubCell"/>
</dbReference>
<evidence type="ECO:0000256" key="1">
    <source>
        <dbReference type="ARBA" id="ARBA00004635"/>
    </source>
</evidence>
<keyword evidence="6" id="KW-0564">Palmitate</keyword>